<organism evidence="19 20">
    <name type="scientific">Granulibacter bethesdensis</name>
    <dbReference type="NCBI Taxonomy" id="364410"/>
    <lineage>
        <taxon>Bacteria</taxon>
        <taxon>Pseudomonadati</taxon>
        <taxon>Pseudomonadota</taxon>
        <taxon>Alphaproteobacteria</taxon>
        <taxon>Acetobacterales</taxon>
        <taxon>Acetobacteraceae</taxon>
        <taxon>Granulibacter</taxon>
    </lineage>
</organism>
<keyword evidence="11 14" id="KW-0472">Membrane</keyword>
<evidence type="ECO:0000256" key="13">
    <source>
        <dbReference type="ARBA" id="ARBA00023237"/>
    </source>
</evidence>
<proteinExistence type="inferred from homology"/>
<evidence type="ECO:0000256" key="5">
    <source>
        <dbReference type="ARBA" id="ARBA00022496"/>
    </source>
</evidence>
<dbReference type="PANTHER" id="PTHR32552">
    <property type="entry name" value="FERRICHROME IRON RECEPTOR-RELATED"/>
    <property type="match status" value="1"/>
</dbReference>
<sequence length="738" mass="79929">MLGVSFACREIFIIVPKQFLTCRSWLTTGSALTCLVLPMLGSIAANAAAPAQPSSNTDTAGSLPVLNVSGEAVPSATAPVRGYVAESTETATKTDTPLLETLQSVSVVTADSISARAAQSVSEALRYTSGMQAEAYGNDPRLDWIRIRGFDANTGGIYLNGMRFPSGVYEPYGLERIDVLKGPASVLYGQTPPGGLVNLVSKRPTSTPLHELKLLGGSFGRIQGQADMSDNVPGTDGKWSYRITALVRDAGTQVDEVRNDRVFVAPTLTWHPDADTTVTLLTHYQRDHTAGTQFLPASGTVLPNPYGKISSTLFSGSPGFDKYDRIVYSGGYAAEHRFNDVWTVRQNLRYTHTDLTWSQAYGLGLQADQKTLNRLAFTQNTATDLFTLDNQAQAKFGTGFVAHTVLAGVDYSLLNYSQYFASAMGTPINLFAPVYTIQPPLGAGTVTNQDTSQTGIYLQDQMKLWNRLLFTAALRHDWLQSDTTRASQSQSQPDGAFTYRVGLGYLTPFGLMPFVSHATSFQPILGTNLYGDPFKPSRGKQTEIGLKYQPQNHTSFITASAFDITQSNVQTPDPNNAANTIQTGEIRVRGFEVEANASLASGLNLTGSYTYLDPVITKANDGTQGNEPTGVPRNTASLWMDYSFQKDGSVAALAGLGFGGGVRYVGSNPAGNANVFRVPSVTLFDAVVHYDFGQDMRWRFAINASNLFDRTYVASCGGMTSCFYGMRRTVFASVQLRW</sequence>
<dbReference type="InterPro" id="IPR012910">
    <property type="entry name" value="Plug_dom"/>
</dbReference>
<keyword evidence="10 15" id="KW-0798">TonB box</keyword>
<evidence type="ECO:0000256" key="1">
    <source>
        <dbReference type="ARBA" id="ARBA00004571"/>
    </source>
</evidence>
<evidence type="ECO:0000256" key="11">
    <source>
        <dbReference type="ARBA" id="ARBA00023136"/>
    </source>
</evidence>
<dbReference type="Gene3D" id="2.170.130.10">
    <property type="entry name" value="TonB-dependent receptor, plug domain"/>
    <property type="match status" value="1"/>
</dbReference>
<evidence type="ECO:0000256" key="15">
    <source>
        <dbReference type="RuleBase" id="RU003357"/>
    </source>
</evidence>
<dbReference type="Pfam" id="PF07715">
    <property type="entry name" value="Plug"/>
    <property type="match status" value="1"/>
</dbReference>
<evidence type="ECO:0000256" key="14">
    <source>
        <dbReference type="PROSITE-ProRule" id="PRU01360"/>
    </source>
</evidence>
<dbReference type="PROSITE" id="PS52016">
    <property type="entry name" value="TONB_DEPENDENT_REC_3"/>
    <property type="match status" value="1"/>
</dbReference>
<evidence type="ECO:0000256" key="2">
    <source>
        <dbReference type="ARBA" id="ARBA00009810"/>
    </source>
</evidence>
<evidence type="ECO:0000256" key="4">
    <source>
        <dbReference type="ARBA" id="ARBA00022452"/>
    </source>
</evidence>
<feature type="domain" description="TonB-dependent receptor-like beta-barrel" evidence="17">
    <location>
        <begin position="274"/>
        <end position="707"/>
    </location>
</feature>
<keyword evidence="5" id="KW-0410">Iron transport</keyword>
<accession>A0AAC9KCW4</accession>
<name>A0AAC9KCW4_9PROT</name>
<dbReference type="InterPro" id="IPR037066">
    <property type="entry name" value="Plug_dom_sf"/>
</dbReference>
<dbReference type="InterPro" id="IPR036942">
    <property type="entry name" value="Beta-barrel_TonB_sf"/>
</dbReference>
<dbReference type="PANTHER" id="PTHR32552:SF68">
    <property type="entry name" value="FERRICHROME OUTER MEMBRANE TRANSPORTER_PHAGE RECEPTOR"/>
    <property type="match status" value="1"/>
</dbReference>
<keyword evidence="13 14" id="KW-0998">Cell outer membrane</keyword>
<dbReference type="InterPro" id="IPR039426">
    <property type="entry name" value="TonB-dep_rcpt-like"/>
</dbReference>
<evidence type="ECO:0000256" key="12">
    <source>
        <dbReference type="ARBA" id="ARBA00023170"/>
    </source>
</evidence>
<keyword evidence="8" id="KW-0408">Iron</keyword>
<keyword evidence="6 14" id="KW-0812">Transmembrane</keyword>
<comment type="similarity">
    <text evidence="2 14 15">Belongs to the TonB-dependent receptor family.</text>
</comment>
<gene>
    <name evidence="19" type="ORF">GbCGDNIH9_0172a</name>
</gene>
<evidence type="ECO:0000256" key="10">
    <source>
        <dbReference type="ARBA" id="ARBA00023077"/>
    </source>
</evidence>
<evidence type="ECO:0000256" key="6">
    <source>
        <dbReference type="ARBA" id="ARBA00022692"/>
    </source>
</evidence>
<protein>
    <submittedName>
        <fullName evidence="19">Ferrichrome-iron receptor</fullName>
    </submittedName>
</protein>
<dbReference type="GO" id="GO:0009279">
    <property type="term" value="C:cell outer membrane"/>
    <property type="evidence" value="ECO:0007669"/>
    <property type="project" value="UniProtKB-SubCell"/>
</dbReference>
<feature type="signal peptide" evidence="16">
    <location>
        <begin position="1"/>
        <end position="47"/>
    </location>
</feature>
<dbReference type="InterPro" id="IPR000531">
    <property type="entry name" value="Beta-barrel_TonB"/>
</dbReference>
<dbReference type="NCBIfam" id="TIGR01783">
    <property type="entry name" value="TonB-siderophor"/>
    <property type="match status" value="1"/>
</dbReference>
<feature type="domain" description="TonB-dependent receptor plug" evidence="18">
    <location>
        <begin position="98"/>
        <end position="195"/>
    </location>
</feature>
<comment type="subcellular location">
    <subcellularLocation>
        <location evidence="1 14">Cell outer membrane</location>
        <topology evidence="1 14">Multi-pass membrane protein</topology>
    </subcellularLocation>
</comment>
<dbReference type="Pfam" id="PF00593">
    <property type="entry name" value="TonB_dep_Rec_b-barrel"/>
    <property type="match status" value="1"/>
</dbReference>
<evidence type="ECO:0000313" key="19">
    <source>
        <dbReference type="EMBL" id="APH55764.1"/>
    </source>
</evidence>
<keyword evidence="12 19" id="KW-0675">Receptor</keyword>
<dbReference type="GO" id="GO:0015891">
    <property type="term" value="P:siderophore transport"/>
    <property type="evidence" value="ECO:0007669"/>
    <property type="project" value="InterPro"/>
</dbReference>
<evidence type="ECO:0000256" key="9">
    <source>
        <dbReference type="ARBA" id="ARBA00023065"/>
    </source>
</evidence>
<evidence type="ECO:0000256" key="3">
    <source>
        <dbReference type="ARBA" id="ARBA00022448"/>
    </source>
</evidence>
<dbReference type="FunFam" id="2.40.170.20:FF:000005">
    <property type="entry name" value="TonB-dependent siderophore receptor"/>
    <property type="match status" value="1"/>
</dbReference>
<reference evidence="20" key="1">
    <citation type="submission" date="2016-11" db="EMBL/GenBank/DDBJ databases">
        <title>Comparative genomic and phenotypic analysis of Granulibacter bethesdensis clinical isolates from patients with chronic granulomatous disease.</title>
        <authorList>
            <person name="Zarember K.A."/>
            <person name="Porcella S.F."/>
            <person name="Chu J."/>
            <person name="Ding L."/>
            <person name="Dahlstrom E."/>
            <person name="Barbian K."/>
            <person name="Martens C."/>
            <person name="Sykora L."/>
            <person name="Kramer S."/>
            <person name="Pettinato A.M."/>
            <person name="Hong H."/>
            <person name="Wald G."/>
            <person name="Berg L.J."/>
            <person name="Rogge L.S."/>
            <person name="Greenberg D.E."/>
            <person name="Falcone E.L."/>
            <person name="Neves J.F."/>
            <person name="Simoes M.J."/>
            <person name="Casal M."/>
            <person name="Rodriguez-Lopez F.C."/>
            <person name="Zelazny A."/>
            <person name="Gallin J.I."/>
            <person name="Holland S.M."/>
        </authorList>
    </citation>
    <scope>NUCLEOTIDE SEQUENCE [LARGE SCALE GENOMIC DNA]</scope>
    <source>
        <strain evidence="20">NIH9.1</strain>
    </source>
</reference>
<keyword evidence="4 14" id="KW-1134">Transmembrane beta strand</keyword>
<keyword evidence="9" id="KW-0406">Ion transport</keyword>
<dbReference type="Proteomes" id="UP000182373">
    <property type="component" value="Chromosome"/>
</dbReference>
<dbReference type="EMBL" id="CP018191">
    <property type="protein sequence ID" value="APH55764.1"/>
    <property type="molecule type" value="Genomic_DNA"/>
</dbReference>
<dbReference type="Gene3D" id="2.40.170.20">
    <property type="entry name" value="TonB-dependent receptor, beta-barrel domain"/>
    <property type="match status" value="1"/>
</dbReference>
<keyword evidence="3 14" id="KW-0813">Transport</keyword>
<keyword evidence="7 16" id="KW-0732">Signal</keyword>
<evidence type="ECO:0000259" key="18">
    <source>
        <dbReference type="Pfam" id="PF07715"/>
    </source>
</evidence>
<dbReference type="AlphaFoldDB" id="A0AAC9KCW4"/>
<dbReference type="InterPro" id="IPR010105">
    <property type="entry name" value="TonB_sidphr_rcpt"/>
</dbReference>
<dbReference type="GO" id="GO:0038023">
    <property type="term" value="F:signaling receptor activity"/>
    <property type="evidence" value="ECO:0007669"/>
    <property type="project" value="InterPro"/>
</dbReference>
<evidence type="ECO:0000256" key="16">
    <source>
        <dbReference type="SAM" id="SignalP"/>
    </source>
</evidence>
<evidence type="ECO:0000313" key="20">
    <source>
        <dbReference type="Proteomes" id="UP000182373"/>
    </source>
</evidence>
<dbReference type="FunFam" id="2.170.130.10:FF:000001">
    <property type="entry name" value="Catecholate siderophore TonB-dependent receptor"/>
    <property type="match status" value="1"/>
</dbReference>
<evidence type="ECO:0000256" key="7">
    <source>
        <dbReference type="ARBA" id="ARBA00022729"/>
    </source>
</evidence>
<feature type="chain" id="PRO_5042126057" evidence="16">
    <location>
        <begin position="48"/>
        <end position="738"/>
    </location>
</feature>
<evidence type="ECO:0000256" key="8">
    <source>
        <dbReference type="ARBA" id="ARBA00023004"/>
    </source>
</evidence>
<evidence type="ECO:0000259" key="17">
    <source>
        <dbReference type="Pfam" id="PF00593"/>
    </source>
</evidence>
<dbReference type="SUPFAM" id="SSF56935">
    <property type="entry name" value="Porins"/>
    <property type="match status" value="1"/>
</dbReference>
<dbReference type="CDD" id="cd01347">
    <property type="entry name" value="ligand_gated_channel"/>
    <property type="match status" value="1"/>
</dbReference>
<dbReference type="GO" id="GO:0015344">
    <property type="term" value="F:siderophore uptake transmembrane transporter activity"/>
    <property type="evidence" value="ECO:0007669"/>
    <property type="project" value="TreeGrafter"/>
</dbReference>